<dbReference type="Gene3D" id="3.40.50.150">
    <property type="entry name" value="Vaccinia Virus protein VP39"/>
    <property type="match status" value="1"/>
</dbReference>
<evidence type="ECO:0000313" key="3">
    <source>
        <dbReference type="Proteomes" id="UP000243797"/>
    </source>
</evidence>
<dbReference type="CDD" id="cd02440">
    <property type="entry name" value="AdoMet_MTases"/>
    <property type="match status" value="1"/>
</dbReference>
<sequence length="380" mass="42942">MSYDNLINLLLDNGVLPFPVIRQGIRAQLRSRIAQIASTSLSSSYATKMRYIDLLRTRPIAIETTTANSQHYEVGTGVLKACLGKRMKYSCCLYYDDEGKALPGIDEGGLLGGVAAATVGEGKSGIERRLGVAEEAMMENYVEKAGLVDGQRVFDLGCGWGSLSLYLAERFPGSKITAFSNSRTQKIYIDGVAKEKGLANLEVVTGDIAKWEVPGERRGLYDRVVSVEMFEHMKNYSKLLKKVADLLKPKGKAFVHIFAHKDMPYDFESGWMTEHFFTGGTMPSLDLLTYFQEDLNLKRQWYVNGRNYARTCEDWLSKMNASKDEIWPHLEETYGKEHTRMWFYRWQVFYAACAELFAYGGGEVWGVGLYLFEKPEITKS</sequence>
<dbReference type="EMBL" id="NKHZ01000070">
    <property type="protein sequence ID" value="PNS15365.1"/>
    <property type="molecule type" value="Genomic_DNA"/>
</dbReference>
<dbReference type="FunFam" id="3.40.50.150:FF:000554">
    <property type="entry name" value="Cation-transporting ATPase"/>
    <property type="match status" value="1"/>
</dbReference>
<dbReference type="InParanoid" id="A0A2K1QJM7"/>
<dbReference type="PANTHER" id="PTHR43832:SF1">
    <property type="entry name" value="S-ADENOSYL-L-METHIONINE-DEPENDENT METHYLTRANSFERASES SUPERFAMILY PROTEIN"/>
    <property type="match status" value="1"/>
</dbReference>
<keyword evidence="3" id="KW-1185">Reference proteome</keyword>
<dbReference type="STRING" id="2082308.A0A2K1QJM7"/>
<dbReference type="AlphaFoldDB" id="A0A2K1QJM7"/>
<evidence type="ECO:0000313" key="2">
    <source>
        <dbReference type="EMBL" id="PNS15365.1"/>
    </source>
</evidence>
<accession>A0A2K1QJM7</accession>
<name>A0A2K1QJM7_9PEZI</name>
<protein>
    <submittedName>
        <fullName evidence="2">(S)-coclaurine N-methyltransferase</fullName>
    </submittedName>
</protein>
<dbReference type="OrthoDB" id="506498at2759"/>
<dbReference type="SUPFAM" id="SSF53335">
    <property type="entry name" value="S-adenosyl-L-methionine-dependent methyltransferases"/>
    <property type="match status" value="1"/>
</dbReference>
<keyword evidence="2" id="KW-0489">Methyltransferase</keyword>
<reference evidence="2 3" key="1">
    <citation type="submission" date="2017-06" db="EMBL/GenBank/DDBJ databases">
        <title>Draft genome sequence of a variant of Elsinoe murrayae.</title>
        <authorList>
            <person name="Cheng Q."/>
        </authorList>
    </citation>
    <scope>NUCLEOTIDE SEQUENCE [LARGE SCALE GENOMIC DNA]</scope>
    <source>
        <strain evidence="2 3">CQ-2017a</strain>
    </source>
</reference>
<comment type="similarity">
    <text evidence="1">Belongs to the CFA/CMAS family.</text>
</comment>
<gene>
    <name evidence="2" type="ORF">CAC42_624</name>
</gene>
<dbReference type="GO" id="GO:0008168">
    <property type="term" value="F:methyltransferase activity"/>
    <property type="evidence" value="ECO:0007669"/>
    <property type="project" value="UniProtKB-KW"/>
</dbReference>
<evidence type="ECO:0000256" key="1">
    <source>
        <dbReference type="ARBA" id="ARBA00010815"/>
    </source>
</evidence>
<proteinExistence type="inferred from homology"/>
<dbReference type="PANTHER" id="PTHR43832">
    <property type="match status" value="1"/>
</dbReference>
<dbReference type="Pfam" id="PF02353">
    <property type="entry name" value="CMAS"/>
    <property type="match status" value="1"/>
</dbReference>
<dbReference type="InterPro" id="IPR029063">
    <property type="entry name" value="SAM-dependent_MTases_sf"/>
</dbReference>
<comment type="caution">
    <text evidence="2">The sequence shown here is derived from an EMBL/GenBank/DDBJ whole genome shotgun (WGS) entry which is preliminary data.</text>
</comment>
<dbReference type="GO" id="GO:0032259">
    <property type="term" value="P:methylation"/>
    <property type="evidence" value="ECO:0007669"/>
    <property type="project" value="UniProtKB-KW"/>
</dbReference>
<organism evidence="2 3">
    <name type="scientific">Sphaceloma murrayae</name>
    <dbReference type="NCBI Taxonomy" id="2082308"/>
    <lineage>
        <taxon>Eukaryota</taxon>
        <taxon>Fungi</taxon>
        <taxon>Dikarya</taxon>
        <taxon>Ascomycota</taxon>
        <taxon>Pezizomycotina</taxon>
        <taxon>Dothideomycetes</taxon>
        <taxon>Dothideomycetidae</taxon>
        <taxon>Myriangiales</taxon>
        <taxon>Elsinoaceae</taxon>
        <taxon>Sphaceloma</taxon>
    </lineage>
</organism>
<keyword evidence="2" id="KW-0808">Transferase</keyword>
<dbReference type="Proteomes" id="UP000243797">
    <property type="component" value="Unassembled WGS sequence"/>
</dbReference>